<evidence type="ECO:0000313" key="4">
    <source>
        <dbReference type="EMBL" id="KAK8783174.1"/>
    </source>
</evidence>
<dbReference type="GO" id="GO:0008146">
    <property type="term" value="F:sulfotransferase activity"/>
    <property type="evidence" value="ECO:0007669"/>
    <property type="project" value="InterPro"/>
</dbReference>
<evidence type="ECO:0000256" key="1">
    <source>
        <dbReference type="ARBA" id="ARBA00005771"/>
    </source>
</evidence>
<dbReference type="PANTHER" id="PTHR11783">
    <property type="entry name" value="SULFOTRANSFERASE SULT"/>
    <property type="match status" value="1"/>
</dbReference>
<protein>
    <recommendedName>
        <fullName evidence="3">Sulfotransferase domain-containing protein</fullName>
    </recommendedName>
</protein>
<dbReference type="InterPro" id="IPR000863">
    <property type="entry name" value="Sulfotransferase_dom"/>
</dbReference>
<proteinExistence type="inferred from homology"/>
<gene>
    <name evidence="4" type="ORF">V5799_015484</name>
</gene>
<keyword evidence="5" id="KW-1185">Reference proteome</keyword>
<dbReference type="InterPro" id="IPR027417">
    <property type="entry name" value="P-loop_NTPase"/>
</dbReference>
<evidence type="ECO:0000259" key="3">
    <source>
        <dbReference type="Pfam" id="PF00685"/>
    </source>
</evidence>
<dbReference type="AlphaFoldDB" id="A0AAQ4F7N2"/>
<dbReference type="Proteomes" id="UP001321473">
    <property type="component" value="Unassembled WGS sequence"/>
</dbReference>
<organism evidence="4 5">
    <name type="scientific">Amblyomma americanum</name>
    <name type="common">Lone star tick</name>
    <dbReference type="NCBI Taxonomy" id="6943"/>
    <lineage>
        <taxon>Eukaryota</taxon>
        <taxon>Metazoa</taxon>
        <taxon>Ecdysozoa</taxon>
        <taxon>Arthropoda</taxon>
        <taxon>Chelicerata</taxon>
        <taxon>Arachnida</taxon>
        <taxon>Acari</taxon>
        <taxon>Parasitiformes</taxon>
        <taxon>Ixodida</taxon>
        <taxon>Ixodoidea</taxon>
        <taxon>Ixodidae</taxon>
        <taxon>Amblyomminae</taxon>
        <taxon>Amblyomma</taxon>
    </lineage>
</organism>
<comment type="similarity">
    <text evidence="1">Belongs to the sulfotransferase 1 family.</text>
</comment>
<name>A0AAQ4F7N2_AMBAM</name>
<dbReference type="EMBL" id="JARKHS020005829">
    <property type="protein sequence ID" value="KAK8783174.1"/>
    <property type="molecule type" value="Genomic_DNA"/>
</dbReference>
<feature type="domain" description="Sulfotransferase" evidence="3">
    <location>
        <begin position="37"/>
        <end position="294"/>
    </location>
</feature>
<accession>A0AAQ4F7N2</accession>
<comment type="caution">
    <text evidence="4">The sequence shown here is derived from an EMBL/GenBank/DDBJ whole genome shotgun (WGS) entry which is preliminary data.</text>
</comment>
<evidence type="ECO:0000256" key="2">
    <source>
        <dbReference type="ARBA" id="ARBA00022679"/>
    </source>
</evidence>
<sequence length="317" mass="36974">MAGRRPYRQIIDGEPRCPWLNPAIFQKSLSFRATKGDLVQSSFVKSGAHYVQYIIQLILKHGEPVRTYYEFTSNTRLLEYMDCADWTSSLPMRLFFTHQPLRRETMNDEAKYVYVARNPWDVCASLFRMITDISIYRFQDGTFEEFLEPFMEGDLGYGDYFDHVASGYAQKDKSNVFFLTYEELKKDTRGTVIRVAYFLGDCYGQALEEDEQVLENILEWSKPENMRKVIVWDLKGNQTAGWDDLFGRNDLSSKHGHEGDHAKYSLVKEARVGSWKDVFTPNQLVRFEKAIKNKEGKNCFMHLWNDICQEAIEISSA</sequence>
<reference evidence="4 5" key="1">
    <citation type="journal article" date="2023" name="Arcadia Sci">
        <title>De novo assembly of a long-read Amblyomma americanum tick genome.</title>
        <authorList>
            <person name="Chou S."/>
            <person name="Poskanzer K.E."/>
            <person name="Rollins M."/>
            <person name="Thuy-Boun P.S."/>
        </authorList>
    </citation>
    <scope>NUCLEOTIDE SEQUENCE [LARGE SCALE GENOMIC DNA]</scope>
    <source>
        <strain evidence="4">F_SG_1</strain>
        <tissue evidence="4">Salivary glands</tissue>
    </source>
</reference>
<dbReference type="Gene3D" id="3.40.50.300">
    <property type="entry name" value="P-loop containing nucleotide triphosphate hydrolases"/>
    <property type="match status" value="1"/>
</dbReference>
<evidence type="ECO:0000313" key="5">
    <source>
        <dbReference type="Proteomes" id="UP001321473"/>
    </source>
</evidence>
<dbReference type="Pfam" id="PF00685">
    <property type="entry name" value="Sulfotransfer_1"/>
    <property type="match status" value="1"/>
</dbReference>
<keyword evidence="2" id="KW-0808">Transferase</keyword>
<dbReference type="SUPFAM" id="SSF52540">
    <property type="entry name" value="P-loop containing nucleoside triphosphate hydrolases"/>
    <property type="match status" value="1"/>
</dbReference>